<protein>
    <submittedName>
        <fullName evidence="2">Uncharacterized protein</fullName>
    </submittedName>
</protein>
<dbReference type="Proteomes" id="UP000054217">
    <property type="component" value="Unassembled WGS sequence"/>
</dbReference>
<sequence length="273" mass="30716">MLSSSSHKLFKKSPELDAAANHILQIYFKDIAESSKLGKADKIAKWRGAIKAINNELDSVCDLIARTDEIPMTLIGVDMFLKWHEDLGSIDHPWPEWKTALAPSKTDIANHKWLDIIEHRYDYHQLGLPMPCVVPTPTPPAQETKMPMSDKGKWKATKVEVEQMIAEGSHRMEVDDEGEEEVPEKEDEEEEPVRGRQKHQAAMKTTTRRSRCRSHAMKATAEADDEDDVSAQGQSKCKPCPASEGLYGHAALAFRRTPSPDPKSCESCRRCKV</sequence>
<keyword evidence="3" id="KW-1185">Reference proteome</keyword>
<reference evidence="3" key="2">
    <citation type="submission" date="2015-01" db="EMBL/GenBank/DDBJ databases">
        <title>Evolutionary Origins and Diversification of the Mycorrhizal Mutualists.</title>
        <authorList>
            <consortium name="DOE Joint Genome Institute"/>
            <consortium name="Mycorrhizal Genomics Consortium"/>
            <person name="Kohler A."/>
            <person name="Kuo A."/>
            <person name="Nagy L.G."/>
            <person name="Floudas D."/>
            <person name="Copeland A."/>
            <person name="Barry K.W."/>
            <person name="Cichocki N."/>
            <person name="Veneault-Fourrey C."/>
            <person name="LaButti K."/>
            <person name="Lindquist E.A."/>
            <person name="Lipzen A."/>
            <person name="Lundell T."/>
            <person name="Morin E."/>
            <person name="Murat C."/>
            <person name="Riley R."/>
            <person name="Ohm R."/>
            <person name="Sun H."/>
            <person name="Tunlid A."/>
            <person name="Henrissat B."/>
            <person name="Grigoriev I.V."/>
            <person name="Hibbett D.S."/>
            <person name="Martin F."/>
        </authorList>
    </citation>
    <scope>NUCLEOTIDE SEQUENCE [LARGE SCALE GENOMIC DNA]</scope>
    <source>
        <strain evidence="3">Marx 270</strain>
    </source>
</reference>
<dbReference type="HOGENOM" id="CLU_041699_0_0_1"/>
<reference evidence="2 3" key="1">
    <citation type="submission" date="2014-04" db="EMBL/GenBank/DDBJ databases">
        <authorList>
            <consortium name="DOE Joint Genome Institute"/>
            <person name="Kuo A."/>
            <person name="Kohler A."/>
            <person name="Costa M.D."/>
            <person name="Nagy L.G."/>
            <person name="Floudas D."/>
            <person name="Copeland A."/>
            <person name="Barry K.W."/>
            <person name="Cichocki N."/>
            <person name="Veneault-Fourrey C."/>
            <person name="LaButti K."/>
            <person name="Lindquist E.A."/>
            <person name="Lipzen A."/>
            <person name="Lundell T."/>
            <person name="Morin E."/>
            <person name="Murat C."/>
            <person name="Sun H."/>
            <person name="Tunlid A."/>
            <person name="Henrissat B."/>
            <person name="Grigoriev I.V."/>
            <person name="Hibbett D.S."/>
            <person name="Martin F."/>
            <person name="Nordberg H.P."/>
            <person name="Cantor M.N."/>
            <person name="Hua S.X."/>
        </authorList>
    </citation>
    <scope>NUCLEOTIDE SEQUENCE [LARGE SCALE GENOMIC DNA]</scope>
    <source>
        <strain evidence="2 3">Marx 270</strain>
    </source>
</reference>
<organism evidence="2 3">
    <name type="scientific">Pisolithus tinctorius Marx 270</name>
    <dbReference type="NCBI Taxonomy" id="870435"/>
    <lineage>
        <taxon>Eukaryota</taxon>
        <taxon>Fungi</taxon>
        <taxon>Dikarya</taxon>
        <taxon>Basidiomycota</taxon>
        <taxon>Agaricomycotina</taxon>
        <taxon>Agaricomycetes</taxon>
        <taxon>Agaricomycetidae</taxon>
        <taxon>Boletales</taxon>
        <taxon>Sclerodermatineae</taxon>
        <taxon>Pisolithaceae</taxon>
        <taxon>Pisolithus</taxon>
    </lineage>
</organism>
<name>A0A0C3N6K9_PISTI</name>
<dbReference type="OrthoDB" id="2683229at2759"/>
<dbReference type="AlphaFoldDB" id="A0A0C3N6K9"/>
<feature type="compositionally biased region" description="Basic residues" evidence="1">
    <location>
        <begin position="195"/>
        <end position="216"/>
    </location>
</feature>
<evidence type="ECO:0000313" key="2">
    <source>
        <dbReference type="EMBL" id="KIN96699.1"/>
    </source>
</evidence>
<gene>
    <name evidence="2" type="ORF">M404DRAFT_33037</name>
</gene>
<dbReference type="InParanoid" id="A0A0C3N6K9"/>
<dbReference type="EMBL" id="KN832042">
    <property type="protein sequence ID" value="KIN96699.1"/>
    <property type="molecule type" value="Genomic_DNA"/>
</dbReference>
<evidence type="ECO:0000313" key="3">
    <source>
        <dbReference type="Proteomes" id="UP000054217"/>
    </source>
</evidence>
<feature type="region of interest" description="Disordered" evidence="1">
    <location>
        <begin position="166"/>
        <end position="242"/>
    </location>
</feature>
<evidence type="ECO:0000256" key="1">
    <source>
        <dbReference type="SAM" id="MobiDB-lite"/>
    </source>
</evidence>
<proteinExistence type="predicted"/>
<accession>A0A0C3N6K9</accession>
<feature type="compositionally biased region" description="Acidic residues" evidence="1">
    <location>
        <begin position="174"/>
        <end position="191"/>
    </location>
</feature>